<dbReference type="Gene3D" id="1.20.120.520">
    <property type="entry name" value="nmb1532 protein domain like"/>
    <property type="match status" value="1"/>
</dbReference>
<dbReference type="GeneID" id="95980676"/>
<dbReference type="PANTHER" id="PTHR38048:SF1">
    <property type="entry name" value="HEMERYTHRIN-LIKE DOMAIN-CONTAINING PROTEIN"/>
    <property type="match status" value="1"/>
</dbReference>
<dbReference type="Pfam" id="PF01814">
    <property type="entry name" value="Hemerythrin"/>
    <property type="match status" value="1"/>
</dbReference>
<evidence type="ECO:0000259" key="2">
    <source>
        <dbReference type="Pfam" id="PF01814"/>
    </source>
</evidence>
<sequence>MSQPFAEIARGIPKASEPTDAAAPEREDQECPKMTPQEFRTYNRLAEHMDMFHENFRRTWNLLYGACEAGKRPQGMSIRTFLAAGDDFCHHLTIHHTIEEQHIFPVLAKKMPAFRKELELLDQHKQIHHGIEKLEEYIAGVRSGQRDLVYGDLKAVLETFGKVLWTHLDQEVHELRAENMKKHWTPEEIRRIPM</sequence>
<accession>A0ABR3PBT8</accession>
<evidence type="ECO:0000256" key="1">
    <source>
        <dbReference type="SAM" id="MobiDB-lite"/>
    </source>
</evidence>
<dbReference type="InterPro" id="IPR012312">
    <property type="entry name" value="Hemerythrin-like"/>
</dbReference>
<evidence type="ECO:0000313" key="4">
    <source>
        <dbReference type="Proteomes" id="UP001562354"/>
    </source>
</evidence>
<comment type="caution">
    <text evidence="3">The sequence shown here is derived from an EMBL/GenBank/DDBJ whole genome shotgun (WGS) entry which is preliminary data.</text>
</comment>
<dbReference type="Proteomes" id="UP001562354">
    <property type="component" value="Unassembled WGS sequence"/>
</dbReference>
<name>A0ABR3PBT8_9PEZI</name>
<keyword evidence="4" id="KW-1185">Reference proteome</keyword>
<dbReference type="InterPro" id="IPR053206">
    <property type="entry name" value="Dimeric_xanthone_biosynth"/>
</dbReference>
<protein>
    <recommendedName>
        <fullName evidence="2">Hemerythrin-like domain-containing protein</fullName>
    </recommendedName>
</protein>
<evidence type="ECO:0000313" key="3">
    <source>
        <dbReference type="EMBL" id="KAL1303614.1"/>
    </source>
</evidence>
<organism evidence="3 4">
    <name type="scientific">Neodothiora populina</name>
    <dbReference type="NCBI Taxonomy" id="2781224"/>
    <lineage>
        <taxon>Eukaryota</taxon>
        <taxon>Fungi</taxon>
        <taxon>Dikarya</taxon>
        <taxon>Ascomycota</taxon>
        <taxon>Pezizomycotina</taxon>
        <taxon>Dothideomycetes</taxon>
        <taxon>Dothideomycetidae</taxon>
        <taxon>Dothideales</taxon>
        <taxon>Dothioraceae</taxon>
        <taxon>Neodothiora</taxon>
    </lineage>
</organism>
<gene>
    <name evidence="3" type="ORF">AAFC00_006977</name>
</gene>
<dbReference type="PANTHER" id="PTHR38048">
    <property type="entry name" value="EXPRESSED PROTEIN"/>
    <property type="match status" value="1"/>
</dbReference>
<dbReference type="RefSeq" id="XP_069199889.1">
    <property type="nucleotide sequence ID" value="XM_069347014.1"/>
</dbReference>
<reference evidence="3 4" key="1">
    <citation type="submission" date="2024-07" db="EMBL/GenBank/DDBJ databases">
        <title>Draft sequence of the Neodothiora populina.</title>
        <authorList>
            <person name="Drown D.D."/>
            <person name="Schuette U.S."/>
            <person name="Buechlein A.B."/>
            <person name="Rusch D.R."/>
            <person name="Winton L.W."/>
            <person name="Adams G.A."/>
        </authorList>
    </citation>
    <scope>NUCLEOTIDE SEQUENCE [LARGE SCALE GENOMIC DNA]</scope>
    <source>
        <strain evidence="3 4">CPC 39397</strain>
    </source>
</reference>
<dbReference type="CDD" id="cd12108">
    <property type="entry name" value="Hr-like"/>
    <property type="match status" value="1"/>
</dbReference>
<dbReference type="EMBL" id="JBFMKM010000010">
    <property type="protein sequence ID" value="KAL1303614.1"/>
    <property type="molecule type" value="Genomic_DNA"/>
</dbReference>
<proteinExistence type="predicted"/>
<feature type="domain" description="Hemerythrin-like" evidence="2">
    <location>
        <begin position="46"/>
        <end position="173"/>
    </location>
</feature>
<feature type="region of interest" description="Disordered" evidence="1">
    <location>
        <begin position="1"/>
        <end position="31"/>
    </location>
</feature>